<feature type="domain" description="Metallo-beta-lactamase" evidence="2">
    <location>
        <begin position="120"/>
        <end position="322"/>
    </location>
</feature>
<reference evidence="4" key="1">
    <citation type="submission" date="2017-04" db="EMBL/GenBank/DDBJ databases">
        <authorList>
            <person name="Varghese N."/>
            <person name="Submissions S."/>
        </authorList>
    </citation>
    <scope>NUCLEOTIDE SEQUENCE [LARGE SCALE GENOMIC DNA]</scope>
</reference>
<keyword evidence="4" id="KW-1185">Reference proteome</keyword>
<sequence length="368" mass="41409">MKRILVAATLTYTCLFLSGCSLVNYLVNDANQVQRIVPESGGSQKAADGRYENLFPKLTDYPVTCEEDCYPAHPDVVCEATAENCRYQGDSPNLAADAGFQIHWLGHATFLITTANGQQFLFDPVSEQFDFPINWAHSLSGGITRTAPQWPAVEQLKNVDAVLYSHLHYDHFNKADIKRLGENPKYFVHLDTADYLPTAGLSLFEMDWFTTQKLGDTLVHAVPAHHFNSRYWVPFLYSDEEAALWGGWILEHNGKKVFFAGDTGYSEHFKEINEQHGDIDVCLLPIASYHHETSGKWYRYVHTTPEDALVAAKDLNCGVMIPWGYGNASWQMGDRSSHSPLLRLLKMHPEVNGDLPMVILNEGEQIAL</sequence>
<dbReference type="EMBL" id="FXWH01000001">
    <property type="protein sequence ID" value="SMQ66460.1"/>
    <property type="molecule type" value="Genomic_DNA"/>
</dbReference>
<evidence type="ECO:0000259" key="2">
    <source>
        <dbReference type="Pfam" id="PF12706"/>
    </source>
</evidence>
<dbReference type="SUPFAM" id="SSF56281">
    <property type="entry name" value="Metallo-hydrolase/oxidoreductase"/>
    <property type="match status" value="1"/>
</dbReference>
<dbReference type="AlphaFoldDB" id="A0A1Y6EZH9"/>
<feature type="chain" id="PRO_5012418737" evidence="1">
    <location>
        <begin position="24"/>
        <end position="368"/>
    </location>
</feature>
<evidence type="ECO:0000256" key="1">
    <source>
        <dbReference type="SAM" id="SignalP"/>
    </source>
</evidence>
<protein>
    <submittedName>
        <fullName evidence="3">L-ascorbate metabolism protein UlaG, beta-lactamase superfamily</fullName>
    </submittedName>
</protein>
<dbReference type="InterPro" id="IPR036866">
    <property type="entry name" value="RibonucZ/Hydroxyglut_hydro"/>
</dbReference>
<accession>A0A1Y6EZH9</accession>
<dbReference type="OrthoDB" id="9805728at2"/>
<proteinExistence type="predicted"/>
<keyword evidence="1" id="KW-0732">Signal</keyword>
<feature type="signal peptide" evidence="1">
    <location>
        <begin position="1"/>
        <end position="23"/>
    </location>
</feature>
<dbReference type="Pfam" id="PF12706">
    <property type="entry name" value="Lactamase_B_2"/>
    <property type="match status" value="1"/>
</dbReference>
<organism evidence="3 4">
    <name type="scientific">Pseudidiomarina planktonica</name>
    <dbReference type="NCBI Taxonomy" id="1323738"/>
    <lineage>
        <taxon>Bacteria</taxon>
        <taxon>Pseudomonadati</taxon>
        <taxon>Pseudomonadota</taxon>
        <taxon>Gammaproteobacteria</taxon>
        <taxon>Alteromonadales</taxon>
        <taxon>Idiomarinaceae</taxon>
        <taxon>Pseudidiomarina</taxon>
    </lineage>
</organism>
<dbReference type="RefSeq" id="WP_086434589.1">
    <property type="nucleotide sequence ID" value="NZ_FXWH01000001.1"/>
</dbReference>
<evidence type="ECO:0000313" key="3">
    <source>
        <dbReference type="EMBL" id="SMQ66460.1"/>
    </source>
</evidence>
<dbReference type="GO" id="GO:0005737">
    <property type="term" value="C:cytoplasm"/>
    <property type="evidence" value="ECO:0007669"/>
    <property type="project" value="TreeGrafter"/>
</dbReference>
<dbReference type="Gene3D" id="3.60.15.10">
    <property type="entry name" value="Ribonuclease Z/Hydroxyacylglutathione hydrolase-like"/>
    <property type="match status" value="1"/>
</dbReference>
<dbReference type="InterPro" id="IPR001279">
    <property type="entry name" value="Metallo-B-lactamas"/>
</dbReference>
<dbReference type="PANTHER" id="PTHR15032">
    <property type="entry name" value="N-ACYL-PHOSPHATIDYLETHANOLAMINE-HYDROLYZING PHOSPHOLIPASE D"/>
    <property type="match status" value="1"/>
</dbReference>
<dbReference type="PROSITE" id="PS51257">
    <property type="entry name" value="PROKAR_LIPOPROTEIN"/>
    <property type="match status" value="1"/>
</dbReference>
<name>A0A1Y6EZH9_9GAMM</name>
<dbReference type="Proteomes" id="UP000194450">
    <property type="component" value="Unassembled WGS sequence"/>
</dbReference>
<gene>
    <name evidence="3" type="ORF">SAMN06297229_1530</name>
</gene>
<dbReference type="PANTHER" id="PTHR15032:SF4">
    <property type="entry name" value="N-ACYL-PHOSPHATIDYLETHANOLAMINE-HYDROLYZING PHOSPHOLIPASE D"/>
    <property type="match status" value="1"/>
</dbReference>
<evidence type="ECO:0000313" key="4">
    <source>
        <dbReference type="Proteomes" id="UP000194450"/>
    </source>
</evidence>